<accession>A0AC58LE11</accession>
<sequence length="197" mass="22946">MVQVDLALTPLAVDFGFIHMMLACWHAECKSYGLTETSTQISKKTLGSKKCGQDTYIIEQKRKKQKVRVPKTGQKRVQAAKKIQAWWRGLLVRRTLLVAALRAWMIQCWWRTILHRRANKLRQILLRNYAVEEEAAVKLQSWFRMCQCRQSVCQTCQCLCVFQAPDSSLIFQKDSLLQVQYEVASKKPEFHIEILSI</sequence>
<evidence type="ECO:0000313" key="1">
    <source>
        <dbReference type="Proteomes" id="UP001732720"/>
    </source>
</evidence>
<gene>
    <name evidence="2" type="primary">Iqcf3</name>
</gene>
<organism evidence="1 2">
    <name type="scientific">Castor canadensis</name>
    <name type="common">American beaver</name>
    <dbReference type="NCBI Taxonomy" id="51338"/>
    <lineage>
        <taxon>Eukaryota</taxon>
        <taxon>Metazoa</taxon>
        <taxon>Chordata</taxon>
        <taxon>Craniata</taxon>
        <taxon>Vertebrata</taxon>
        <taxon>Euteleostomi</taxon>
        <taxon>Mammalia</taxon>
        <taxon>Eutheria</taxon>
        <taxon>Euarchontoglires</taxon>
        <taxon>Glires</taxon>
        <taxon>Rodentia</taxon>
        <taxon>Castorimorpha</taxon>
        <taxon>Castoridae</taxon>
        <taxon>Castor</taxon>
    </lineage>
</organism>
<dbReference type="RefSeq" id="XP_073915393.1">
    <property type="nucleotide sequence ID" value="XM_074059292.1"/>
</dbReference>
<evidence type="ECO:0000313" key="2">
    <source>
        <dbReference type="RefSeq" id="XP_073915393.1"/>
    </source>
</evidence>
<name>A0AC58LE11_CASCN</name>
<dbReference type="Proteomes" id="UP001732720">
    <property type="component" value="Chromosome 17"/>
</dbReference>
<keyword evidence="1" id="KW-1185">Reference proteome</keyword>
<reference evidence="2" key="1">
    <citation type="submission" date="2025-08" db="UniProtKB">
        <authorList>
            <consortium name="RefSeq"/>
        </authorList>
    </citation>
    <scope>IDENTIFICATION</scope>
</reference>
<proteinExistence type="predicted"/>
<protein>
    <submittedName>
        <fullName evidence="2">IQ domain-containing protein F3</fullName>
    </submittedName>
</protein>